<dbReference type="CDD" id="cd06261">
    <property type="entry name" value="TM_PBP2"/>
    <property type="match status" value="1"/>
</dbReference>
<dbReference type="RefSeq" id="WP_190199732.1">
    <property type="nucleotide sequence ID" value="NZ_BMWE01000013.1"/>
</dbReference>
<keyword evidence="11" id="KW-1185">Reference proteome</keyword>
<keyword evidence="4 7" id="KW-0812">Transmembrane</keyword>
<evidence type="ECO:0000313" key="11">
    <source>
        <dbReference type="Proteomes" id="UP000653308"/>
    </source>
</evidence>
<dbReference type="InterPro" id="IPR000515">
    <property type="entry name" value="MetI-like"/>
</dbReference>
<evidence type="ECO:0000313" key="10">
    <source>
        <dbReference type="EMBL" id="GGY33217.1"/>
    </source>
</evidence>
<organism evidence="10 11">
    <name type="scientific">Streptomyces djakartensis</name>
    <dbReference type="NCBI Taxonomy" id="68193"/>
    <lineage>
        <taxon>Bacteria</taxon>
        <taxon>Bacillati</taxon>
        <taxon>Actinomycetota</taxon>
        <taxon>Actinomycetes</taxon>
        <taxon>Kitasatosporales</taxon>
        <taxon>Streptomycetaceae</taxon>
        <taxon>Streptomyces</taxon>
    </lineage>
</organism>
<accession>A0ABQ3A2I9</accession>
<comment type="similarity">
    <text evidence="7">Belongs to the binding-protein-dependent transport system permease family.</text>
</comment>
<evidence type="ECO:0000256" key="5">
    <source>
        <dbReference type="ARBA" id="ARBA00022989"/>
    </source>
</evidence>
<gene>
    <name evidence="10" type="ORF">GCM10010384_45460</name>
</gene>
<evidence type="ECO:0000256" key="7">
    <source>
        <dbReference type="RuleBase" id="RU363032"/>
    </source>
</evidence>
<keyword evidence="3" id="KW-1003">Cell membrane</keyword>
<evidence type="ECO:0000256" key="4">
    <source>
        <dbReference type="ARBA" id="ARBA00022692"/>
    </source>
</evidence>
<keyword evidence="5 7" id="KW-1133">Transmembrane helix</keyword>
<evidence type="ECO:0000256" key="3">
    <source>
        <dbReference type="ARBA" id="ARBA00022475"/>
    </source>
</evidence>
<name>A0ABQ3A2I9_9ACTN</name>
<feature type="transmembrane region" description="Helical" evidence="7">
    <location>
        <begin position="216"/>
        <end position="237"/>
    </location>
</feature>
<dbReference type="PANTHER" id="PTHR30151:SF0">
    <property type="entry name" value="ABC TRANSPORTER PERMEASE PROTEIN MJ0413-RELATED"/>
    <property type="match status" value="1"/>
</dbReference>
<proteinExistence type="inferred from homology"/>
<dbReference type="Gene3D" id="1.10.3720.10">
    <property type="entry name" value="MetI-like"/>
    <property type="match status" value="1"/>
</dbReference>
<dbReference type="InterPro" id="IPR035906">
    <property type="entry name" value="MetI-like_sf"/>
</dbReference>
<feature type="compositionally biased region" description="Low complexity" evidence="8">
    <location>
        <begin position="12"/>
        <end position="26"/>
    </location>
</feature>
<comment type="caution">
    <text evidence="10">The sequence shown here is derived from an EMBL/GenBank/DDBJ whole genome shotgun (WGS) entry which is preliminary data.</text>
</comment>
<feature type="transmembrane region" description="Helical" evidence="7">
    <location>
        <begin position="93"/>
        <end position="116"/>
    </location>
</feature>
<keyword evidence="2 7" id="KW-0813">Transport</keyword>
<feature type="domain" description="ABC transmembrane type-1" evidence="9">
    <location>
        <begin position="87"/>
        <end position="267"/>
    </location>
</feature>
<dbReference type="Pfam" id="PF00528">
    <property type="entry name" value="BPD_transp_1"/>
    <property type="match status" value="1"/>
</dbReference>
<feature type="transmembrane region" description="Helical" evidence="7">
    <location>
        <begin position="249"/>
        <end position="267"/>
    </location>
</feature>
<evidence type="ECO:0000256" key="1">
    <source>
        <dbReference type="ARBA" id="ARBA00004651"/>
    </source>
</evidence>
<feature type="region of interest" description="Disordered" evidence="8">
    <location>
        <begin position="1"/>
        <end position="26"/>
    </location>
</feature>
<dbReference type="PANTHER" id="PTHR30151">
    <property type="entry name" value="ALKANE SULFONATE ABC TRANSPORTER-RELATED, MEMBRANE SUBUNIT"/>
    <property type="match status" value="1"/>
</dbReference>
<dbReference type="PROSITE" id="PS50928">
    <property type="entry name" value="ABC_TM1"/>
    <property type="match status" value="1"/>
</dbReference>
<sequence>MIGLSSLGPKSADAGATGQTRARRPAGTGARWAGAVARSAVGLVSLVAAYELLRLVGVLPSASAPGVPSIGSALASGLADGTLAGPLGDTAQAWALGLALATAIGLPLGVVTGLSRWADSVTGVAVEFLRPVPAVALIPVGIVVFGLQIGLQVFLVAFATVWPVLIGCRHGVRTVDPLLIDSARALGQSRARVLYRVIVPASVPAFATGLRTAAGIGVVVAVAVEIVSGSPGLGYHLNSAQQSGRVTDAFAAVLLAGLFGVAVDLAARAAENRLAGWQRHTTEGRR</sequence>
<protein>
    <submittedName>
        <fullName evidence="10">ABC transporter permease</fullName>
    </submittedName>
</protein>
<comment type="subcellular location">
    <subcellularLocation>
        <location evidence="1 7">Cell membrane</location>
        <topology evidence="1 7">Multi-pass membrane protein</topology>
    </subcellularLocation>
</comment>
<dbReference type="EMBL" id="BMWE01000013">
    <property type="protein sequence ID" value="GGY33217.1"/>
    <property type="molecule type" value="Genomic_DNA"/>
</dbReference>
<feature type="transmembrane region" description="Helical" evidence="7">
    <location>
        <begin position="128"/>
        <end position="147"/>
    </location>
</feature>
<dbReference type="Proteomes" id="UP000653308">
    <property type="component" value="Unassembled WGS sequence"/>
</dbReference>
<evidence type="ECO:0000256" key="2">
    <source>
        <dbReference type="ARBA" id="ARBA00022448"/>
    </source>
</evidence>
<evidence type="ECO:0000259" key="9">
    <source>
        <dbReference type="PROSITE" id="PS50928"/>
    </source>
</evidence>
<dbReference type="SUPFAM" id="SSF161098">
    <property type="entry name" value="MetI-like"/>
    <property type="match status" value="1"/>
</dbReference>
<reference evidence="11" key="1">
    <citation type="journal article" date="2019" name="Int. J. Syst. Evol. Microbiol.">
        <title>The Global Catalogue of Microorganisms (GCM) 10K type strain sequencing project: providing services to taxonomists for standard genome sequencing and annotation.</title>
        <authorList>
            <consortium name="The Broad Institute Genomics Platform"/>
            <consortium name="The Broad Institute Genome Sequencing Center for Infectious Disease"/>
            <person name="Wu L."/>
            <person name="Ma J."/>
        </authorList>
    </citation>
    <scope>NUCLEOTIDE SEQUENCE [LARGE SCALE GENOMIC DNA]</scope>
    <source>
        <strain evidence="11">JCM 4957</strain>
    </source>
</reference>
<keyword evidence="6 7" id="KW-0472">Membrane</keyword>
<evidence type="ECO:0000256" key="8">
    <source>
        <dbReference type="SAM" id="MobiDB-lite"/>
    </source>
</evidence>
<evidence type="ECO:0000256" key="6">
    <source>
        <dbReference type="ARBA" id="ARBA00023136"/>
    </source>
</evidence>